<keyword evidence="2 3" id="KW-0342">GTP-binding</keyword>
<dbReference type="GO" id="GO:0003924">
    <property type="term" value="F:GTPase activity"/>
    <property type="evidence" value="ECO:0007669"/>
    <property type="project" value="InterPro"/>
</dbReference>
<dbReference type="InterPro" id="IPR006689">
    <property type="entry name" value="Small_GTPase_ARF/SAR"/>
</dbReference>
<dbReference type="SUPFAM" id="SSF52540">
    <property type="entry name" value="P-loop containing nucleoside triphosphate hydrolases"/>
    <property type="match status" value="1"/>
</dbReference>
<comment type="caution">
    <text evidence="5">The sequence shown here is derived from an EMBL/GenBank/DDBJ whole genome shotgun (WGS) entry which is preliminary data.</text>
</comment>
<evidence type="ECO:0000313" key="5">
    <source>
        <dbReference type="EMBL" id="CCI10531.1"/>
    </source>
</evidence>
<proteinExistence type="predicted"/>
<dbReference type="SMART" id="SM00178">
    <property type="entry name" value="SAR"/>
    <property type="match status" value="1"/>
</dbReference>
<keyword evidence="4" id="KW-0460">Magnesium</keyword>
<name>A0A024FU41_9STRA</name>
<dbReference type="Proteomes" id="UP000053237">
    <property type="component" value="Unassembled WGS sequence"/>
</dbReference>
<protein>
    <submittedName>
        <fullName evidence="5">Uncharacterized protein</fullName>
    </submittedName>
</protein>
<dbReference type="GO" id="GO:0046872">
    <property type="term" value="F:metal ion binding"/>
    <property type="evidence" value="ECO:0007669"/>
    <property type="project" value="UniProtKB-KW"/>
</dbReference>
<dbReference type="EMBL" id="CAIX01000285">
    <property type="protein sequence ID" value="CCI10531.1"/>
    <property type="molecule type" value="Genomic_DNA"/>
</dbReference>
<dbReference type="OrthoDB" id="414781at2759"/>
<evidence type="ECO:0000256" key="1">
    <source>
        <dbReference type="ARBA" id="ARBA00022741"/>
    </source>
</evidence>
<feature type="binding site" evidence="3">
    <location>
        <position position="68"/>
    </location>
    <ligand>
        <name>GTP</name>
        <dbReference type="ChEBI" id="CHEBI:37565"/>
    </ligand>
</feature>
<reference evidence="5 6" key="1">
    <citation type="submission" date="2012-05" db="EMBL/GenBank/DDBJ databases">
        <title>Recombination and specialization in a pathogen metapopulation.</title>
        <authorList>
            <person name="Gardiner A."/>
            <person name="Kemen E."/>
            <person name="Schultz-Larsen T."/>
            <person name="MacLean D."/>
            <person name="Van Oosterhout C."/>
            <person name="Jones J.D.G."/>
        </authorList>
    </citation>
    <scope>NUCLEOTIDE SEQUENCE [LARGE SCALE GENOMIC DNA]</scope>
    <source>
        <strain evidence="5 6">Ac Nc2</strain>
    </source>
</reference>
<keyword evidence="4" id="KW-0479">Metal-binding</keyword>
<dbReference type="GO" id="GO:0043001">
    <property type="term" value="P:Golgi to plasma membrane protein transport"/>
    <property type="evidence" value="ECO:0007669"/>
    <property type="project" value="TreeGrafter"/>
</dbReference>
<dbReference type="PANTHER" id="PTHR45909:SF1">
    <property type="entry name" value="ADP-RIBOSYLATION FACTOR-RELATED PROTEIN 1"/>
    <property type="match status" value="1"/>
</dbReference>
<feature type="binding site" evidence="4">
    <location>
        <position position="46"/>
    </location>
    <ligand>
        <name>Mg(2+)</name>
        <dbReference type="ChEBI" id="CHEBI:18420"/>
    </ligand>
</feature>
<accession>A0A024FU41</accession>
<gene>
    <name evidence="5" type="ORF">BN9_105640</name>
</gene>
<sequence>MLAKLYVLSQLFASSHSACLEQTLLEQLKSIYGHKPCIPLHKIPPTVGLNIARVELERTQILFWDLGGQERLRTIWSKYYGDSHGIIFVIDAVTEHRFDEAKRTLSNMLTNEELIRVPVIVLANKNDCKDAHPISAMEELFQIQKLTSAPAKLASVSAITKDGIQAAIQWILYHVRKTERFLTQ</sequence>
<dbReference type="GO" id="GO:0034067">
    <property type="term" value="P:protein localization to Golgi apparatus"/>
    <property type="evidence" value="ECO:0007669"/>
    <property type="project" value="TreeGrafter"/>
</dbReference>
<dbReference type="InterPro" id="IPR027417">
    <property type="entry name" value="P-loop_NTPase"/>
</dbReference>
<evidence type="ECO:0000256" key="2">
    <source>
        <dbReference type="ARBA" id="ARBA00023134"/>
    </source>
</evidence>
<keyword evidence="1 3" id="KW-0547">Nucleotide-binding</keyword>
<dbReference type="AlphaFoldDB" id="A0A024FU41"/>
<dbReference type="InterPro" id="IPR024156">
    <property type="entry name" value="Small_GTPase_ARF"/>
</dbReference>
<dbReference type="GO" id="GO:0005794">
    <property type="term" value="C:Golgi apparatus"/>
    <property type="evidence" value="ECO:0007669"/>
    <property type="project" value="TreeGrafter"/>
</dbReference>
<organism evidence="5 6">
    <name type="scientific">Albugo candida</name>
    <dbReference type="NCBI Taxonomy" id="65357"/>
    <lineage>
        <taxon>Eukaryota</taxon>
        <taxon>Sar</taxon>
        <taxon>Stramenopiles</taxon>
        <taxon>Oomycota</taxon>
        <taxon>Peronosporomycetes</taxon>
        <taxon>Albuginales</taxon>
        <taxon>Albuginaceae</taxon>
        <taxon>Albugo</taxon>
    </lineage>
</organism>
<dbReference type="PROSITE" id="PS51417">
    <property type="entry name" value="ARF"/>
    <property type="match status" value="1"/>
</dbReference>
<dbReference type="Gene3D" id="3.40.50.300">
    <property type="entry name" value="P-loop containing nucleotide triphosphate hydrolases"/>
    <property type="match status" value="1"/>
</dbReference>
<dbReference type="GO" id="GO:0006886">
    <property type="term" value="P:intracellular protein transport"/>
    <property type="evidence" value="ECO:0007669"/>
    <property type="project" value="TreeGrafter"/>
</dbReference>
<dbReference type="SMART" id="SM00177">
    <property type="entry name" value="ARF"/>
    <property type="match status" value="1"/>
</dbReference>
<dbReference type="Pfam" id="PF00025">
    <property type="entry name" value="Arf"/>
    <property type="match status" value="1"/>
</dbReference>
<dbReference type="PRINTS" id="PR00328">
    <property type="entry name" value="SAR1GTPBP"/>
</dbReference>
<dbReference type="GO" id="GO:0005525">
    <property type="term" value="F:GTP binding"/>
    <property type="evidence" value="ECO:0007669"/>
    <property type="project" value="UniProtKB-KW"/>
</dbReference>
<dbReference type="STRING" id="65357.A0A024FU41"/>
<keyword evidence="6" id="KW-1185">Reference proteome</keyword>
<evidence type="ECO:0000256" key="4">
    <source>
        <dbReference type="PIRSR" id="PIRSR606689-2"/>
    </source>
</evidence>
<evidence type="ECO:0000256" key="3">
    <source>
        <dbReference type="PIRSR" id="PIRSR606689-1"/>
    </source>
</evidence>
<evidence type="ECO:0000313" key="6">
    <source>
        <dbReference type="Proteomes" id="UP000053237"/>
    </source>
</evidence>
<dbReference type="PANTHER" id="PTHR45909">
    <property type="entry name" value="ADP-RIBOSYLATION FACTOR-RELATED PROTEIN 1"/>
    <property type="match status" value="1"/>
</dbReference>
<dbReference type="InParanoid" id="A0A024FU41"/>
<feature type="binding site" evidence="3">
    <location>
        <begin position="124"/>
        <end position="127"/>
    </location>
    <ligand>
        <name>GTP</name>
        <dbReference type="ChEBI" id="CHEBI:37565"/>
    </ligand>
</feature>